<dbReference type="PANTHER" id="PTHR38011">
    <property type="entry name" value="DIHYDROFOLATE REDUCTASE FAMILY PROTEIN (AFU_ORTHOLOGUE AFUA_8G06820)"/>
    <property type="match status" value="1"/>
</dbReference>
<protein>
    <submittedName>
        <fullName evidence="2">Pyrimidine reductase</fullName>
    </submittedName>
</protein>
<dbReference type="GO" id="GO:0008703">
    <property type="term" value="F:5-amino-6-(5-phosphoribosylamino)uracil reductase activity"/>
    <property type="evidence" value="ECO:0007669"/>
    <property type="project" value="InterPro"/>
</dbReference>
<dbReference type="EMBL" id="PPPD01000001">
    <property type="protein sequence ID" value="PNY80957.1"/>
    <property type="molecule type" value="Genomic_DNA"/>
</dbReference>
<dbReference type="Proteomes" id="UP000236379">
    <property type="component" value="Unassembled WGS sequence"/>
</dbReference>
<dbReference type="InterPro" id="IPR024072">
    <property type="entry name" value="DHFR-like_dom_sf"/>
</dbReference>
<reference evidence="2 3" key="1">
    <citation type="submission" date="2018-01" db="EMBL/GenBank/DDBJ databases">
        <title>Deinococcus koreensis sp. nov., a radiation-resistant bacterium isolated from river water.</title>
        <authorList>
            <person name="Choi A."/>
        </authorList>
    </citation>
    <scope>NUCLEOTIDE SEQUENCE [LARGE SCALE GENOMIC DNA]</scope>
    <source>
        <strain evidence="2 3">SJW1-2</strain>
    </source>
</reference>
<organism evidence="2 3">
    <name type="scientific">Deinococcus koreensis</name>
    <dbReference type="NCBI Taxonomy" id="2054903"/>
    <lineage>
        <taxon>Bacteria</taxon>
        <taxon>Thermotogati</taxon>
        <taxon>Deinococcota</taxon>
        <taxon>Deinococci</taxon>
        <taxon>Deinococcales</taxon>
        <taxon>Deinococcaceae</taxon>
        <taxon>Deinococcus</taxon>
    </lineage>
</organism>
<feature type="domain" description="Bacterial bifunctional deaminase-reductase C-terminal" evidence="1">
    <location>
        <begin position="3"/>
        <end position="183"/>
    </location>
</feature>
<proteinExistence type="predicted"/>
<dbReference type="Pfam" id="PF01872">
    <property type="entry name" value="RibD_C"/>
    <property type="match status" value="1"/>
</dbReference>
<dbReference type="OrthoDB" id="195113at2"/>
<dbReference type="GO" id="GO:0009231">
    <property type="term" value="P:riboflavin biosynthetic process"/>
    <property type="evidence" value="ECO:0007669"/>
    <property type="project" value="InterPro"/>
</dbReference>
<evidence type="ECO:0000313" key="3">
    <source>
        <dbReference type="Proteomes" id="UP000236379"/>
    </source>
</evidence>
<dbReference type="SUPFAM" id="SSF53597">
    <property type="entry name" value="Dihydrofolate reductase-like"/>
    <property type="match status" value="1"/>
</dbReference>
<dbReference type="AlphaFoldDB" id="A0A2K3UWP2"/>
<evidence type="ECO:0000259" key="1">
    <source>
        <dbReference type="Pfam" id="PF01872"/>
    </source>
</evidence>
<gene>
    <name evidence="2" type="ORF">CVO96_05835</name>
</gene>
<evidence type="ECO:0000313" key="2">
    <source>
        <dbReference type="EMBL" id="PNY80957.1"/>
    </source>
</evidence>
<dbReference type="Gene3D" id="3.40.430.10">
    <property type="entry name" value="Dihydrofolate Reductase, subunit A"/>
    <property type="match status" value="1"/>
</dbReference>
<accession>A0A2K3UWP2</accession>
<name>A0A2K3UWP2_9DEIO</name>
<dbReference type="PANTHER" id="PTHR38011:SF11">
    <property type="entry name" value="2,5-DIAMINO-6-RIBOSYLAMINO-4(3H)-PYRIMIDINONE 5'-PHOSPHATE REDUCTASE"/>
    <property type="match status" value="1"/>
</dbReference>
<dbReference type="InterPro" id="IPR002734">
    <property type="entry name" value="RibDG_C"/>
</dbReference>
<comment type="caution">
    <text evidence="2">The sequence shown here is derived from an EMBL/GenBank/DDBJ whole genome shotgun (WGS) entry which is preliminary data.</text>
</comment>
<sequence>MRKLNAGLFMSLDGVVEGPGPADSFERAGWTMPYFSPELGAFIGESSAQSDGLLLGRVTYQSFEQFFTGPGSDNPGAARMNSARKYVVSRTLERADWENSTLLGGDLVPAITQLKAQGDRPLNLSGSVTLVRALLAHGLLDGLDLLVQPVVVGMGRRLFEPGRESTLPLTLCETCPFPNGVVLLSYAVTAGLA</sequence>
<dbReference type="InterPro" id="IPR050765">
    <property type="entry name" value="Riboflavin_Biosynth_HTPR"/>
</dbReference>
<dbReference type="RefSeq" id="WP_103311362.1">
    <property type="nucleotide sequence ID" value="NZ_PPPD01000001.1"/>
</dbReference>
<keyword evidence="3" id="KW-1185">Reference proteome</keyword>